<dbReference type="PANTHER" id="PTHR23065:SF61">
    <property type="entry name" value="PROLINE-SERINE-THREONINE PHOSPHATASE-INTERACTING PROTEIN 2-LIKE"/>
    <property type="match status" value="1"/>
</dbReference>
<keyword evidence="7" id="KW-1185">Reference proteome</keyword>
<dbReference type="InterPro" id="IPR027267">
    <property type="entry name" value="AH/BAR_dom_sf"/>
</dbReference>
<dbReference type="SUPFAM" id="SSF103657">
    <property type="entry name" value="BAR/IMD domain-like"/>
    <property type="match status" value="1"/>
</dbReference>
<reference evidence="8" key="1">
    <citation type="submission" date="2025-08" db="UniProtKB">
        <authorList>
            <consortium name="RefSeq"/>
        </authorList>
    </citation>
    <scope>IDENTIFICATION</scope>
</reference>
<dbReference type="SUPFAM" id="SSF50044">
    <property type="entry name" value="SH3-domain"/>
    <property type="match status" value="1"/>
</dbReference>
<evidence type="ECO:0000259" key="6">
    <source>
        <dbReference type="PROSITE" id="PS51741"/>
    </source>
</evidence>
<dbReference type="PRINTS" id="PR00452">
    <property type="entry name" value="SH3DOMAIN"/>
</dbReference>
<keyword evidence="3 4" id="KW-0175">Coiled coil</keyword>
<evidence type="ECO:0000313" key="7">
    <source>
        <dbReference type="Proteomes" id="UP000695022"/>
    </source>
</evidence>
<dbReference type="CDD" id="cd00174">
    <property type="entry name" value="SH3"/>
    <property type="match status" value="1"/>
</dbReference>
<dbReference type="PROSITE" id="PS50002">
    <property type="entry name" value="SH3"/>
    <property type="match status" value="1"/>
</dbReference>
<evidence type="ECO:0000256" key="3">
    <source>
        <dbReference type="PROSITE-ProRule" id="PRU01077"/>
    </source>
</evidence>
<dbReference type="Gene3D" id="2.30.30.40">
    <property type="entry name" value="SH3 Domains"/>
    <property type="match status" value="1"/>
</dbReference>
<dbReference type="RefSeq" id="XP_014661434.1">
    <property type="nucleotide sequence ID" value="XM_014805948.1"/>
</dbReference>
<feature type="coiled-coil region" evidence="4">
    <location>
        <begin position="108"/>
        <end position="135"/>
    </location>
</feature>
<sequence>MTKKSFAECFWDVDFCSTAGADAVLKRTKEGSQVCKDLAEFMKQKAHIEETYGKALVRLAKLPLGNQELGKTRLSLEAMRTNAEREGFAHLEGAVKITEELAKFTAFIEAQRATRKQVEETMKKWQANKKNLYKKSMDAKKLYDNRCKEADLSETEFDLKKTSAQQKDINKLQQKKLKCIHLAHQADDQYKTAIVALESTRSNWEKETEIGLTALQHLDRERLAFIRNVSWVHVNIGSLNCIQIDDLNEDVRIVLEKFDYEQDIQVFIQSEQTGTMRPEKVLYEPSCTKTAMRRAAAPDYDSTVPVLDSEEASIDNQLYESVEALGGDTGQTYRVLFDYAASAGQEEEMSIKDGEILEVLAQVDVNWCTARKPDGTTGLVPSNYIKKVEAVLHDRF</sequence>
<proteinExistence type="predicted"/>
<protein>
    <submittedName>
        <fullName evidence="8">Proline-serine-threonine phosphatase-interacting protein 1-like isoform X1</fullName>
    </submittedName>
</protein>
<dbReference type="Pfam" id="PF00611">
    <property type="entry name" value="FCH"/>
    <property type="match status" value="1"/>
</dbReference>
<evidence type="ECO:0000259" key="5">
    <source>
        <dbReference type="PROSITE" id="PS50002"/>
    </source>
</evidence>
<organism evidence="7 8">
    <name type="scientific">Priapulus caudatus</name>
    <name type="common">Priapulid worm</name>
    <dbReference type="NCBI Taxonomy" id="37621"/>
    <lineage>
        <taxon>Eukaryota</taxon>
        <taxon>Metazoa</taxon>
        <taxon>Ecdysozoa</taxon>
        <taxon>Scalidophora</taxon>
        <taxon>Priapulida</taxon>
        <taxon>Priapulimorpha</taxon>
        <taxon>Priapulimorphida</taxon>
        <taxon>Priapulidae</taxon>
        <taxon>Priapulus</taxon>
    </lineage>
</organism>
<evidence type="ECO:0000256" key="1">
    <source>
        <dbReference type="ARBA" id="ARBA00022443"/>
    </source>
</evidence>
<dbReference type="InterPro" id="IPR001452">
    <property type="entry name" value="SH3_domain"/>
</dbReference>
<evidence type="ECO:0000256" key="2">
    <source>
        <dbReference type="PROSITE-ProRule" id="PRU00192"/>
    </source>
</evidence>
<feature type="domain" description="SH3" evidence="5">
    <location>
        <begin position="328"/>
        <end position="390"/>
    </location>
</feature>
<dbReference type="SMART" id="SM00326">
    <property type="entry name" value="SH3"/>
    <property type="match status" value="1"/>
</dbReference>
<dbReference type="InterPro" id="IPR036028">
    <property type="entry name" value="SH3-like_dom_sf"/>
</dbReference>
<dbReference type="PANTHER" id="PTHR23065">
    <property type="entry name" value="PROLINE-SERINE-THREONINE PHOSPHATASE INTERACTING PROTEIN 1"/>
    <property type="match status" value="1"/>
</dbReference>
<evidence type="ECO:0000256" key="4">
    <source>
        <dbReference type="SAM" id="Coils"/>
    </source>
</evidence>
<dbReference type="PROSITE" id="PS51741">
    <property type="entry name" value="F_BAR"/>
    <property type="match status" value="1"/>
</dbReference>
<dbReference type="Gene3D" id="1.20.1270.60">
    <property type="entry name" value="Arfaptin homology (AH) domain/BAR domain"/>
    <property type="match status" value="1"/>
</dbReference>
<dbReference type="SMART" id="SM00055">
    <property type="entry name" value="FCH"/>
    <property type="match status" value="1"/>
</dbReference>
<gene>
    <name evidence="8" type="primary">LOC106804674</name>
</gene>
<evidence type="ECO:0000313" key="8">
    <source>
        <dbReference type="RefSeq" id="XP_014661434.1"/>
    </source>
</evidence>
<dbReference type="Pfam" id="PF00018">
    <property type="entry name" value="SH3_1"/>
    <property type="match status" value="1"/>
</dbReference>
<dbReference type="Proteomes" id="UP000695022">
    <property type="component" value="Unplaced"/>
</dbReference>
<dbReference type="InterPro" id="IPR031160">
    <property type="entry name" value="F_BAR_dom"/>
</dbReference>
<feature type="domain" description="F-BAR" evidence="6">
    <location>
        <begin position="4"/>
        <end position="263"/>
    </location>
</feature>
<keyword evidence="1 2" id="KW-0728">SH3 domain</keyword>
<name>A0ABM1DNB3_PRICU</name>
<accession>A0ABM1DNB3</accession>
<dbReference type="GeneID" id="106804674"/>
<dbReference type="InterPro" id="IPR001060">
    <property type="entry name" value="FCH_dom"/>
</dbReference>